<evidence type="ECO:0000313" key="1">
    <source>
        <dbReference type="EMBL" id="OUM84449.1"/>
    </source>
</evidence>
<dbReference type="AlphaFoldDB" id="A0A1Y3PJG9"/>
<name>A0A1Y3PJG9_9BACI</name>
<organism evidence="1 2">
    <name type="scientific">Bacillus thermozeamaize</name>
    <dbReference type="NCBI Taxonomy" id="230954"/>
    <lineage>
        <taxon>Bacteria</taxon>
        <taxon>Bacillati</taxon>
        <taxon>Bacillota</taxon>
        <taxon>Bacilli</taxon>
        <taxon>Bacillales</taxon>
        <taxon>Bacillaceae</taxon>
        <taxon>Bacillus</taxon>
    </lineage>
</organism>
<dbReference type="EMBL" id="LZRT01000129">
    <property type="protein sequence ID" value="OUM84449.1"/>
    <property type="molecule type" value="Genomic_DNA"/>
</dbReference>
<evidence type="ECO:0000313" key="2">
    <source>
        <dbReference type="Proteomes" id="UP000196475"/>
    </source>
</evidence>
<comment type="caution">
    <text evidence="1">The sequence shown here is derived from an EMBL/GenBank/DDBJ whole genome shotgun (WGS) entry which is preliminary data.</text>
</comment>
<proteinExistence type="predicted"/>
<dbReference type="Proteomes" id="UP000196475">
    <property type="component" value="Unassembled WGS sequence"/>
</dbReference>
<protein>
    <submittedName>
        <fullName evidence="1">Uncharacterized protein</fullName>
    </submittedName>
</protein>
<sequence length="70" mass="7573">MDPHEALDTLTIDDDGIITKAQQRPDSPVPVVGKSGHELLDSGYQAAFIRIRFDLMRLALPTQGLVEGAA</sequence>
<gene>
    <name evidence="1" type="ORF">BAA01_15335</name>
</gene>
<reference evidence="2" key="1">
    <citation type="submission" date="2016-06" db="EMBL/GenBank/DDBJ databases">
        <authorList>
            <person name="Nascimento L."/>
            <person name="Pereira R.V."/>
            <person name="Martins L.F."/>
            <person name="Quaggio R.B."/>
            <person name="Silva A.M."/>
            <person name="Setubal J.C."/>
        </authorList>
    </citation>
    <scope>NUCLEOTIDE SEQUENCE [LARGE SCALE GENOMIC DNA]</scope>
</reference>
<accession>A0A1Y3PJG9</accession>